<keyword evidence="2" id="KW-1185">Reference proteome</keyword>
<reference evidence="2" key="1">
    <citation type="submission" date="2016-10" db="EMBL/GenBank/DDBJ databases">
        <authorList>
            <person name="Jeantristanb JTB J.-T."/>
            <person name="Ricardo R."/>
        </authorList>
    </citation>
    <scope>NUCLEOTIDE SEQUENCE [LARGE SCALE GENOMIC DNA]</scope>
</reference>
<protein>
    <submittedName>
        <fullName evidence="1">BZ3500_MvSof-1268-A1-R1_Chr2-1g04098 protein</fullName>
    </submittedName>
</protein>
<accession>A0A2X0MHN9</accession>
<gene>
    <name evidence="1" type="ORF">BZ3500_MVSOF-1268-A1-R1_CHR2-1G04098</name>
</gene>
<dbReference type="EMBL" id="FMWP01000012">
    <property type="protein sequence ID" value="SCZ87968.1"/>
    <property type="molecule type" value="Genomic_DNA"/>
</dbReference>
<evidence type="ECO:0000313" key="2">
    <source>
        <dbReference type="Proteomes" id="UP000249723"/>
    </source>
</evidence>
<dbReference type="AlphaFoldDB" id="A0A2X0MHN9"/>
<organism evidence="1 2">
    <name type="scientific">Microbotryum saponariae</name>
    <dbReference type="NCBI Taxonomy" id="289078"/>
    <lineage>
        <taxon>Eukaryota</taxon>
        <taxon>Fungi</taxon>
        <taxon>Dikarya</taxon>
        <taxon>Basidiomycota</taxon>
        <taxon>Pucciniomycotina</taxon>
        <taxon>Microbotryomycetes</taxon>
        <taxon>Microbotryales</taxon>
        <taxon>Microbotryaceae</taxon>
        <taxon>Microbotryum</taxon>
    </lineage>
</organism>
<evidence type="ECO:0000313" key="1">
    <source>
        <dbReference type="EMBL" id="SCZ87968.1"/>
    </source>
</evidence>
<sequence>MDRVVFAQVEAIFSFELDEKFTLLLVTWMDESQTRKLGYLGQVRVLKPFRAGTSERPRVIGLDAISASEQAYKKAFGHPLQTSRRLLPILTSSHPPFERLWTLVQASMLQVKNPLFRAQLRQSRPLFVQGGRAERSSS</sequence>
<proteinExistence type="predicted"/>
<dbReference type="Proteomes" id="UP000249723">
    <property type="component" value="Unassembled WGS sequence"/>
</dbReference>
<name>A0A2X0MHN9_9BASI</name>